<gene>
    <name evidence="1" type="ORF">DFH08DRAFT_211122</name>
</gene>
<dbReference type="Proteomes" id="UP001218218">
    <property type="component" value="Unassembled WGS sequence"/>
</dbReference>
<dbReference type="EMBL" id="JARIHO010000021">
    <property type="protein sequence ID" value="KAJ7346156.1"/>
    <property type="molecule type" value="Genomic_DNA"/>
</dbReference>
<proteinExistence type="predicted"/>
<accession>A0AAD7EQZ5</accession>
<keyword evidence="2" id="KW-1185">Reference proteome</keyword>
<protein>
    <submittedName>
        <fullName evidence="1">Uncharacterized protein</fullName>
    </submittedName>
</protein>
<reference evidence="1" key="1">
    <citation type="submission" date="2023-03" db="EMBL/GenBank/DDBJ databases">
        <title>Massive genome expansion in bonnet fungi (Mycena s.s.) driven by repeated elements and novel gene families across ecological guilds.</title>
        <authorList>
            <consortium name="Lawrence Berkeley National Laboratory"/>
            <person name="Harder C.B."/>
            <person name="Miyauchi S."/>
            <person name="Viragh M."/>
            <person name="Kuo A."/>
            <person name="Thoen E."/>
            <person name="Andreopoulos B."/>
            <person name="Lu D."/>
            <person name="Skrede I."/>
            <person name="Drula E."/>
            <person name="Henrissat B."/>
            <person name="Morin E."/>
            <person name="Kohler A."/>
            <person name="Barry K."/>
            <person name="LaButti K."/>
            <person name="Morin E."/>
            <person name="Salamov A."/>
            <person name="Lipzen A."/>
            <person name="Mereny Z."/>
            <person name="Hegedus B."/>
            <person name="Baldrian P."/>
            <person name="Stursova M."/>
            <person name="Weitz H."/>
            <person name="Taylor A."/>
            <person name="Grigoriev I.V."/>
            <person name="Nagy L.G."/>
            <person name="Martin F."/>
            <person name="Kauserud H."/>
        </authorList>
    </citation>
    <scope>NUCLEOTIDE SEQUENCE</scope>
    <source>
        <strain evidence="1">CBHHK002</strain>
    </source>
</reference>
<evidence type="ECO:0000313" key="2">
    <source>
        <dbReference type="Proteomes" id="UP001218218"/>
    </source>
</evidence>
<sequence>MRVLPACWKTLLRIENISLGDPYLWRAQHQCATFPHLRCCTLSASDGRWTSTEHKDTLASFLTRHPALESIRIQETPSFGSWPLTSALISLPALRRLRAPRNFPVSIANSRLTEFRLSFGNSGSVGATFSSLRSLTRIEVPFICGIDCLPHHCEKILDSVSTHIPHTRILQMEMFLITYTDPTLTEVFAFFVKCLARFSGLEIFFFVETDRPQISGVSDSDVEGLATRIWADIRSNRHCRFQTRVLGGRSTEPG</sequence>
<organism evidence="1 2">
    <name type="scientific">Mycena albidolilacea</name>
    <dbReference type="NCBI Taxonomy" id="1033008"/>
    <lineage>
        <taxon>Eukaryota</taxon>
        <taxon>Fungi</taxon>
        <taxon>Dikarya</taxon>
        <taxon>Basidiomycota</taxon>
        <taxon>Agaricomycotina</taxon>
        <taxon>Agaricomycetes</taxon>
        <taxon>Agaricomycetidae</taxon>
        <taxon>Agaricales</taxon>
        <taxon>Marasmiineae</taxon>
        <taxon>Mycenaceae</taxon>
        <taxon>Mycena</taxon>
    </lineage>
</organism>
<comment type="caution">
    <text evidence="1">The sequence shown here is derived from an EMBL/GenBank/DDBJ whole genome shotgun (WGS) entry which is preliminary data.</text>
</comment>
<evidence type="ECO:0000313" key="1">
    <source>
        <dbReference type="EMBL" id="KAJ7346156.1"/>
    </source>
</evidence>
<dbReference type="Gene3D" id="3.80.10.10">
    <property type="entry name" value="Ribonuclease Inhibitor"/>
    <property type="match status" value="1"/>
</dbReference>
<dbReference type="InterPro" id="IPR032675">
    <property type="entry name" value="LRR_dom_sf"/>
</dbReference>
<dbReference type="AlphaFoldDB" id="A0AAD7EQZ5"/>
<name>A0AAD7EQZ5_9AGAR</name>